<dbReference type="SUPFAM" id="SSF47413">
    <property type="entry name" value="lambda repressor-like DNA-binding domains"/>
    <property type="match status" value="1"/>
</dbReference>
<sequence length="82" mass="9684">MMIDNFKDISVIDDVERMIILRKRLRIKQYELARAIGVTANYLGDVENYKLAFTPKLVKRLNEYLKRVELEQLEDGQDSHSI</sequence>
<reference evidence="3" key="1">
    <citation type="journal article" date="2019" name="Int. J. Syst. Evol. Microbiol.">
        <title>The Global Catalogue of Microorganisms (GCM) 10K type strain sequencing project: providing services to taxonomists for standard genome sequencing and annotation.</title>
        <authorList>
            <consortium name="The Broad Institute Genomics Platform"/>
            <consortium name="The Broad Institute Genome Sequencing Center for Infectious Disease"/>
            <person name="Wu L."/>
            <person name="Ma J."/>
        </authorList>
    </citation>
    <scope>NUCLEOTIDE SEQUENCE [LARGE SCALE GENOMIC DNA]</scope>
    <source>
        <strain evidence="3">CCUG 49339</strain>
    </source>
</reference>
<dbReference type="SMART" id="SM00530">
    <property type="entry name" value="HTH_XRE"/>
    <property type="match status" value="1"/>
</dbReference>
<dbReference type="InterPro" id="IPR001387">
    <property type="entry name" value="Cro/C1-type_HTH"/>
</dbReference>
<gene>
    <name evidence="2" type="ORF">ACFSCX_06775</name>
</gene>
<evidence type="ECO:0000313" key="2">
    <source>
        <dbReference type="EMBL" id="MFD1736268.1"/>
    </source>
</evidence>
<dbReference type="PROSITE" id="PS50943">
    <property type="entry name" value="HTH_CROC1"/>
    <property type="match status" value="1"/>
</dbReference>
<dbReference type="EMBL" id="JBHUEM010000005">
    <property type="protein sequence ID" value="MFD1736268.1"/>
    <property type="molecule type" value="Genomic_DNA"/>
</dbReference>
<evidence type="ECO:0000313" key="3">
    <source>
        <dbReference type="Proteomes" id="UP001597214"/>
    </source>
</evidence>
<proteinExistence type="predicted"/>
<dbReference type="CDD" id="cd00093">
    <property type="entry name" value="HTH_XRE"/>
    <property type="match status" value="1"/>
</dbReference>
<dbReference type="Pfam" id="PF01381">
    <property type="entry name" value="HTH_3"/>
    <property type="match status" value="1"/>
</dbReference>
<name>A0ABW4LNJ1_9BACI</name>
<dbReference type="InterPro" id="IPR010982">
    <property type="entry name" value="Lambda_DNA-bd_dom_sf"/>
</dbReference>
<feature type="domain" description="HTH cro/C1-type" evidence="1">
    <location>
        <begin position="18"/>
        <end position="73"/>
    </location>
</feature>
<evidence type="ECO:0000259" key="1">
    <source>
        <dbReference type="PROSITE" id="PS50943"/>
    </source>
</evidence>
<organism evidence="2 3">
    <name type="scientific">Bacillus salitolerans</name>
    <dbReference type="NCBI Taxonomy" id="1437434"/>
    <lineage>
        <taxon>Bacteria</taxon>
        <taxon>Bacillati</taxon>
        <taxon>Bacillota</taxon>
        <taxon>Bacilli</taxon>
        <taxon>Bacillales</taxon>
        <taxon>Bacillaceae</taxon>
        <taxon>Bacillus</taxon>
    </lineage>
</organism>
<dbReference type="Gene3D" id="1.10.260.40">
    <property type="entry name" value="lambda repressor-like DNA-binding domains"/>
    <property type="match status" value="1"/>
</dbReference>
<protein>
    <submittedName>
        <fullName evidence="2">Helix-turn-helix domain-containing protein</fullName>
    </submittedName>
</protein>
<dbReference type="RefSeq" id="WP_377927416.1">
    <property type="nucleotide sequence ID" value="NZ_JBHUEM010000005.1"/>
</dbReference>
<keyword evidence="3" id="KW-1185">Reference proteome</keyword>
<accession>A0ABW4LNJ1</accession>
<comment type="caution">
    <text evidence="2">The sequence shown here is derived from an EMBL/GenBank/DDBJ whole genome shotgun (WGS) entry which is preliminary data.</text>
</comment>
<dbReference type="Proteomes" id="UP001597214">
    <property type="component" value="Unassembled WGS sequence"/>
</dbReference>